<feature type="region of interest" description="Disordered" evidence="1">
    <location>
        <begin position="95"/>
        <end position="121"/>
    </location>
</feature>
<keyword evidence="3" id="KW-1185">Reference proteome</keyword>
<dbReference type="EMBL" id="JAESVP010000005">
    <property type="protein sequence ID" value="MBL4928794.1"/>
    <property type="molecule type" value="Genomic_DNA"/>
</dbReference>
<proteinExistence type="predicted"/>
<accession>A0A8J7SWD1</accession>
<evidence type="ECO:0000313" key="2">
    <source>
        <dbReference type="EMBL" id="MBL4928794.1"/>
    </source>
</evidence>
<dbReference type="RefSeq" id="WP_202661138.1">
    <property type="nucleotide sequence ID" value="NZ_JAESVP010000005.1"/>
</dbReference>
<evidence type="ECO:0000256" key="1">
    <source>
        <dbReference type="SAM" id="MobiDB-lite"/>
    </source>
</evidence>
<organism evidence="2 3">
    <name type="scientific">Fuscibacter oryzae</name>
    <dbReference type="NCBI Taxonomy" id="2803939"/>
    <lineage>
        <taxon>Bacteria</taxon>
        <taxon>Pseudomonadati</taxon>
        <taxon>Pseudomonadota</taxon>
        <taxon>Alphaproteobacteria</taxon>
        <taxon>Rhodobacterales</taxon>
        <taxon>Paracoccaceae</taxon>
        <taxon>Fuscibacter</taxon>
    </lineage>
</organism>
<sequence length="121" mass="13475">MNQRRLSQLMCDALRGHLAGRSPRPPDAGLLIWRVFGDLAGRRTWHAHGPNPISHGEIEAYGWVMRLPLAPHHVDLILALDRVWLEHSINTLRAGAAGNRPEVPQVSQRPLSPDLFDAMTG</sequence>
<dbReference type="InterPro" id="IPR056919">
    <property type="entry name" value="Phage_TAC_18"/>
</dbReference>
<dbReference type="Proteomes" id="UP000619033">
    <property type="component" value="Unassembled WGS sequence"/>
</dbReference>
<dbReference type="Pfam" id="PF23812">
    <property type="entry name" value="Phage_TAC_18"/>
    <property type="match status" value="1"/>
</dbReference>
<comment type="caution">
    <text evidence="2">The sequence shown here is derived from an EMBL/GenBank/DDBJ whole genome shotgun (WGS) entry which is preliminary data.</text>
</comment>
<name>A0A8J7SWD1_9RHOB</name>
<protein>
    <submittedName>
        <fullName evidence="2">Uncharacterized protein</fullName>
    </submittedName>
</protein>
<reference evidence="2" key="1">
    <citation type="submission" date="2021-01" db="EMBL/GenBank/DDBJ databases">
        <title>Genome seq and assembly of Tabrizicola sp. KVB23.</title>
        <authorList>
            <person name="Chhetri G."/>
        </authorList>
    </citation>
    <scope>NUCLEOTIDE SEQUENCE</scope>
    <source>
        <strain evidence="2">KVB23</strain>
    </source>
</reference>
<dbReference type="AlphaFoldDB" id="A0A8J7SWD1"/>
<evidence type="ECO:0000313" key="3">
    <source>
        <dbReference type="Proteomes" id="UP000619033"/>
    </source>
</evidence>
<gene>
    <name evidence="2" type="ORF">JI744_11820</name>
</gene>